<dbReference type="InterPro" id="IPR050879">
    <property type="entry name" value="Acyltransferase_3"/>
</dbReference>
<dbReference type="AlphaFoldDB" id="A0A4R5DNM0"/>
<keyword evidence="1" id="KW-0472">Membrane</keyword>
<feature type="transmembrane region" description="Helical" evidence="1">
    <location>
        <begin position="260"/>
        <end position="279"/>
    </location>
</feature>
<dbReference type="Pfam" id="PF01757">
    <property type="entry name" value="Acyl_transf_3"/>
    <property type="match status" value="1"/>
</dbReference>
<feature type="transmembrane region" description="Helical" evidence="1">
    <location>
        <begin position="63"/>
        <end position="84"/>
    </location>
</feature>
<dbReference type="InParanoid" id="A0A4R5DNM0"/>
<dbReference type="PANTHER" id="PTHR23028">
    <property type="entry name" value="ACETYLTRANSFERASE"/>
    <property type="match status" value="1"/>
</dbReference>
<feature type="transmembrane region" description="Helical" evidence="1">
    <location>
        <begin position="237"/>
        <end position="253"/>
    </location>
</feature>
<evidence type="ECO:0000259" key="2">
    <source>
        <dbReference type="Pfam" id="PF01757"/>
    </source>
</evidence>
<feature type="domain" description="SGNH" evidence="3">
    <location>
        <begin position="478"/>
        <end position="701"/>
    </location>
</feature>
<dbReference type="EMBL" id="SMKZ01000001">
    <property type="protein sequence ID" value="TDE15926.1"/>
    <property type="molecule type" value="Genomic_DNA"/>
</dbReference>
<dbReference type="GO" id="GO:0009103">
    <property type="term" value="P:lipopolysaccharide biosynthetic process"/>
    <property type="evidence" value="ECO:0007669"/>
    <property type="project" value="TreeGrafter"/>
</dbReference>
<evidence type="ECO:0000313" key="4">
    <source>
        <dbReference type="EMBL" id="TDE15926.1"/>
    </source>
</evidence>
<dbReference type="GO" id="GO:0016020">
    <property type="term" value="C:membrane"/>
    <property type="evidence" value="ECO:0007669"/>
    <property type="project" value="TreeGrafter"/>
</dbReference>
<feature type="transmembrane region" description="Helical" evidence="1">
    <location>
        <begin position="176"/>
        <end position="192"/>
    </location>
</feature>
<evidence type="ECO:0000313" key="5">
    <source>
        <dbReference type="Proteomes" id="UP000294739"/>
    </source>
</evidence>
<accession>A0A4R5DNM0</accession>
<feature type="transmembrane region" description="Helical" evidence="1">
    <location>
        <begin position="353"/>
        <end position="373"/>
    </location>
</feature>
<keyword evidence="1" id="KW-1133">Transmembrane helix</keyword>
<dbReference type="InterPro" id="IPR002656">
    <property type="entry name" value="Acyl_transf_3_dom"/>
</dbReference>
<evidence type="ECO:0000256" key="1">
    <source>
        <dbReference type="SAM" id="Phobius"/>
    </source>
</evidence>
<name>A0A4R5DNM0_9ACTN</name>
<keyword evidence="5" id="KW-1185">Reference proteome</keyword>
<protein>
    <submittedName>
        <fullName evidence="4">Acyltransferase</fullName>
    </submittedName>
</protein>
<dbReference type="PANTHER" id="PTHR23028:SF53">
    <property type="entry name" value="ACYL_TRANSF_3 DOMAIN-CONTAINING PROTEIN"/>
    <property type="match status" value="1"/>
</dbReference>
<dbReference type="RefSeq" id="WP_131890109.1">
    <property type="nucleotide sequence ID" value="NZ_SMKZ01000001.1"/>
</dbReference>
<dbReference type="InterPro" id="IPR043968">
    <property type="entry name" value="SGNH"/>
</dbReference>
<feature type="transmembrane region" description="Helical" evidence="1">
    <location>
        <begin position="199"/>
        <end position="217"/>
    </location>
</feature>
<feature type="transmembrane region" description="Helical" evidence="1">
    <location>
        <begin position="105"/>
        <end position="126"/>
    </location>
</feature>
<proteinExistence type="predicted"/>
<sequence length="709" mass="75460">MPVATAVPNALASPAAPAATSVSGGGRSTASEGRFRGDIQGLRAVAVLGVLGFHAGVPFMAGGFVGVDVFFVISGFLITGLIHREVLRTGRLSLGRFWARRVRRLLPATAVVLGAVAVMTIIVLPVTRWESVAWDVGASSLYVVNWRFADQSVNYLVADDAPSPVQHFWSLAVEEQFYVLWPVLVLVLVWLHRRYRLRLTVVLLAGIAAIGLPSLLWSVHLTDANPGQAYFVSTTRLWELAVGAALAIVVHRLERMPAALAHLLGALGLAAIVLAAARFDESTPFPGTAALLPTLGAAAVIAAGAARRRTLAGLVLDTAPMRDIGTLSYSLYLWHWPLLVAAAVMWGGDDGTLPLITSVMVVGFAAVPAWLTYRMVEAPIHHAGMFARFPRRAAALGVACTVVGVAAALVVAFCVPRPTYAGDVDARGAAVLDDDPASDPDGEPVDSVDVMVPDVLAAPDDVAQLDGQPCISDVKGTDLETCTYGPEDAEVTIAVVGDSKMHQWLNAIELIAEARDWRIVTYLKSACPMSTLEIGLDGQPNAWCSEYNDARIAELMGDESVDYVLTSQVSGYAFGDAPRDERRDMMAADLQRIWADLEDAGRDVIVMIDNPNPEGDVMECVAANEDSLTECVFSRETGDQAGGSPPQLAALAESDGVGSVDLRDYICPGDECPPVIGETLVYRRGSHLTASYVESLTPRLDDALTAAMD</sequence>
<reference evidence="4 5" key="1">
    <citation type="submission" date="2019-03" db="EMBL/GenBank/DDBJ databases">
        <title>Draft genome sequences of novel Actinobacteria.</title>
        <authorList>
            <person name="Sahin N."/>
            <person name="Ay H."/>
            <person name="Saygin H."/>
        </authorList>
    </citation>
    <scope>NUCLEOTIDE SEQUENCE [LARGE SCALE GENOMIC DNA]</scope>
    <source>
        <strain evidence="4 5">5K138</strain>
    </source>
</reference>
<organism evidence="4 5">
    <name type="scientific">Jiangella asiatica</name>
    <dbReference type="NCBI Taxonomy" id="2530372"/>
    <lineage>
        <taxon>Bacteria</taxon>
        <taxon>Bacillati</taxon>
        <taxon>Actinomycetota</taxon>
        <taxon>Actinomycetes</taxon>
        <taxon>Jiangellales</taxon>
        <taxon>Jiangellaceae</taxon>
        <taxon>Jiangella</taxon>
    </lineage>
</organism>
<keyword evidence="1" id="KW-0812">Transmembrane</keyword>
<dbReference type="OrthoDB" id="3404679at2"/>
<comment type="caution">
    <text evidence="4">The sequence shown here is derived from an EMBL/GenBank/DDBJ whole genome shotgun (WGS) entry which is preliminary data.</text>
</comment>
<evidence type="ECO:0000259" key="3">
    <source>
        <dbReference type="Pfam" id="PF19040"/>
    </source>
</evidence>
<feature type="transmembrane region" description="Helical" evidence="1">
    <location>
        <begin position="285"/>
        <end position="306"/>
    </location>
</feature>
<keyword evidence="4" id="KW-0012">Acyltransferase</keyword>
<dbReference type="Proteomes" id="UP000294739">
    <property type="component" value="Unassembled WGS sequence"/>
</dbReference>
<feature type="transmembrane region" description="Helical" evidence="1">
    <location>
        <begin position="393"/>
        <end position="413"/>
    </location>
</feature>
<keyword evidence="4" id="KW-0808">Transferase</keyword>
<feature type="transmembrane region" description="Helical" evidence="1">
    <location>
        <begin position="327"/>
        <end position="347"/>
    </location>
</feature>
<dbReference type="Pfam" id="PF19040">
    <property type="entry name" value="SGNH"/>
    <property type="match status" value="1"/>
</dbReference>
<dbReference type="GO" id="GO:0016747">
    <property type="term" value="F:acyltransferase activity, transferring groups other than amino-acyl groups"/>
    <property type="evidence" value="ECO:0007669"/>
    <property type="project" value="InterPro"/>
</dbReference>
<feature type="domain" description="Acyltransferase 3" evidence="2">
    <location>
        <begin position="38"/>
        <end position="366"/>
    </location>
</feature>
<gene>
    <name evidence="4" type="ORF">E1269_01130</name>
</gene>